<evidence type="ECO:0000256" key="2">
    <source>
        <dbReference type="ARBA" id="ARBA00022723"/>
    </source>
</evidence>
<dbReference type="InterPro" id="IPR011057">
    <property type="entry name" value="Mss4-like_sf"/>
</dbReference>
<dbReference type="EMBL" id="FWFJ01000021">
    <property type="protein sequence ID" value="SLN51763.1"/>
    <property type="molecule type" value="Genomic_DNA"/>
</dbReference>
<dbReference type="AlphaFoldDB" id="A0A1X6ZI54"/>
<dbReference type="GO" id="GO:0016846">
    <property type="term" value="F:carbon-sulfur lyase activity"/>
    <property type="evidence" value="ECO:0007669"/>
    <property type="project" value="InterPro"/>
</dbReference>
<evidence type="ECO:0000256" key="3">
    <source>
        <dbReference type="ARBA" id="ARBA00022833"/>
    </source>
</evidence>
<dbReference type="Pfam" id="PF04828">
    <property type="entry name" value="GFA"/>
    <property type="match status" value="1"/>
</dbReference>
<proteinExistence type="inferred from homology"/>
<keyword evidence="2" id="KW-0479">Metal-binding</keyword>
<dbReference type="PANTHER" id="PTHR33337">
    <property type="entry name" value="GFA DOMAIN-CONTAINING PROTEIN"/>
    <property type="match status" value="1"/>
</dbReference>
<sequence>MHHGSCLCGAVSFSISAALNDPVACHCKQCRQQSGHYFAAAHAPEADVVFANDEGLAWYRASDSASRGFCRTCGSSLFWRSDKGGEIAIALGTLDEPTGLKLGRHVWVRSKGDYYRIGDGLPQEQEFEG</sequence>
<dbReference type="PANTHER" id="PTHR33337:SF40">
    <property type="entry name" value="CENP-V_GFA DOMAIN-CONTAINING PROTEIN-RELATED"/>
    <property type="match status" value="1"/>
</dbReference>
<accession>A0A1X6ZI54</accession>
<dbReference type="Gene3D" id="3.90.1590.10">
    <property type="entry name" value="glutathione-dependent formaldehyde- activating enzyme (gfa)"/>
    <property type="match status" value="1"/>
</dbReference>
<dbReference type="GO" id="GO:0046872">
    <property type="term" value="F:metal ion binding"/>
    <property type="evidence" value="ECO:0007669"/>
    <property type="project" value="UniProtKB-KW"/>
</dbReference>
<protein>
    <submittedName>
        <fullName evidence="6">Glutathione-dependent formaldehyde-activating enzyme</fullName>
    </submittedName>
</protein>
<organism evidence="6 7">
    <name type="scientific">Roseovarius gaetbuli</name>
    <dbReference type="NCBI Taxonomy" id="1356575"/>
    <lineage>
        <taxon>Bacteria</taxon>
        <taxon>Pseudomonadati</taxon>
        <taxon>Pseudomonadota</taxon>
        <taxon>Alphaproteobacteria</taxon>
        <taxon>Rhodobacterales</taxon>
        <taxon>Roseobacteraceae</taxon>
        <taxon>Roseovarius</taxon>
    </lineage>
</organism>
<evidence type="ECO:0000259" key="5">
    <source>
        <dbReference type="PROSITE" id="PS51891"/>
    </source>
</evidence>
<reference evidence="7" key="1">
    <citation type="submission" date="2017-03" db="EMBL/GenBank/DDBJ databases">
        <authorList>
            <person name="Rodrigo-Torres L."/>
            <person name="Arahal R.D."/>
            <person name="Lucena T."/>
        </authorList>
    </citation>
    <scope>NUCLEOTIDE SEQUENCE [LARGE SCALE GENOMIC DNA]</scope>
    <source>
        <strain evidence="7">CECT 8370</strain>
    </source>
</reference>
<dbReference type="SUPFAM" id="SSF51316">
    <property type="entry name" value="Mss4-like"/>
    <property type="match status" value="1"/>
</dbReference>
<evidence type="ECO:0000256" key="4">
    <source>
        <dbReference type="ARBA" id="ARBA00023239"/>
    </source>
</evidence>
<name>A0A1X6ZI54_9RHOB</name>
<dbReference type="OrthoDB" id="9807246at2"/>
<dbReference type="InterPro" id="IPR006913">
    <property type="entry name" value="CENP-V/GFA"/>
</dbReference>
<gene>
    <name evidence="6" type="ORF">ROG8370_02298</name>
</gene>
<feature type="domain" description="CENP-V/GFA" evidence="5">
    <location>
        <begin position="2"/>
        <end position="116"/>
    </location>
</feature>
<dbReference type="RefSeq" id="WP_085827204.1">
    <property type="nucleotide sequence ID" value="NZ_FWFJ01000021.1"/>
</dbReference>
<dbReference type="Proteomes" id="UP000194012">
    <property type="component" value="Unassembled WGS sequence"/>
</dbReference>
<keyword evidence="3" id="KW-0862">Zinc</keyword>
<keyword evidence="4" id="KW-0456">Lyase</keyword>
<comment type="similarity">
    <text evidence="1">Belongs to the Gfa family.</text>
</comment>
<keyword evidence="7" id="KW-1185">Reference proteome</keyword>
<evidence type="ECO:0000313" key="6">
    <source>
        <dbReference type="EMBL" id="SLN51763.1"/>
    </source>
</evidence>
<evidence type="ECO:0000256" key="1">
    <source>
        <dbReference type="ARBA" id="ARBA00005495"/>
    </source>
</evidence>
<dbReference type="PROSITE" id="PS51891">
    <property type="entry name" value="CENP_V_GFA"/>
    <property type="match status" value="1"/>
</dbReference>
<evidence type="ECO:0000313" key="7">
    <source>
        <dbReference type="Proteomes" id="UP000194012"/>
    </source>
</evidence>